<feature type="chain" id="PRO_5029764051" description="Secreted protein" evidence="1">
    <location>
        <begin position="24"/>
        <end position="70"/>
    </location>
</feature>
<keyword evidence="3" id="KW-1185">Reference proteome</keyword>
<comment type="caution">
    <text evidence="2">The sequence shown here is derived from an EMBL/GenBank/DDBJ whole genome shotgun (WGS) entry which is preliminary data.</text>
</comment>
<keyword evidence="1" id="KW-0732">Signal</keyword>
<feature type="signal peptide" evidence="1">
    <location>
        <begin position="1"/>
        <end position="23"/>
    </location>
</feature>
<sequence length="70" mass="7927">MIVLKTACLLILTAMKSWSVAVSLEMGLISHLFNHFNRMGNVSNKMLVRVIRKLSNLCRMFTKTNVTKTA</sequence>
<name>A0A7J7ISS7_BUGNE</name>
<dbReference type="EMBL" id="VXIV02003445">
    <property type="protein sequence ID" value="KAF6016979.1"/>
    <property type="molecule type" value="Genomic_DNA"/>
</dbReference>
<protein>
    <recommendedName>
        <fullName evidence="4">Secreted protein</fullName>
    </recommendedName>
</protein>
<accession>A0A7J7ISS7</accession>
<reference evidence="2" key="1">
    <citation type="submission" date="2020-06" db="EMBL/GenBank/DDBJ databases">
        <title>Draft genome of Bugula neritina, a colonial animal packing powerful symbionts and potential medicines.</title>
        <authorList>
            <person name="Rayko M."/>
        </authorList>
    </citation>
    <scope>NUCLEOTIDE SEQUENCE [LARGE SCALE GENOMIC DNA]</scope>
    <source>
        <strain evidence="2">Kwan_BN1</strain>
    </source>
</reference>
<organism evidence="2 3">
    <name type="scientific">Bugula neritina</name>
    <name type="common">Brown bryozoan</name>
    <name type="synonym">Sertularia neritina</name>
    <dbReference type="NCBI Taxonomy" id="10212"/>
    <lineage>
        <taxon>Eukaryota</taxon>
        <taxon>Metazoa</taxon>
        <taxon>Spiralia</taxon>
        <taxon>Lophotrochozoa</taxon>
        <taxon>Bryozoa</taxon>
        <taxon>Gymnolaemata</taxon>
        <taxon>Cheilostomatida</taxon>
        <taxon>Flustrina</taxon>
        <taxon>Buguloidea</taxon>
        <taxon>Bugulidae</taxon>
        <taxon>Bugula</taxon>
    </lineage>
</organism>
<proteinExistence type="predicted"/>
<gene>
    <name evidence="2" type="ORF">EB796_024722</name>
</gene>
<dbReference type="AlphaFoldDB" id="A0A7J7ISS7"/>
<evidence type="ECO:0000256" key="1">
    <source>
        <dbReference type="SAM" id="SignalP"/>
    </source>
</evidence>
<evidence type="ECO:0008006" key="4">
    <source>
        <dbReference type="Google" id="ProtNLM"/>
    </source>
</evidence>
<evidence type="ECO:0000313" key="3">
    <source>
        <dbReference type="Proteomes" id="UP000593567"/>
    </source>
</evidence>
<dbReference type="Proteomes" id="UP000593567">
    <property type="component" value="Unassembled WGS sequence"/>
</dbReference>
<evidence type="ECO:0000313" key="2">
    <source>
        <dbReference type="EMBL" id="KAF6016979.1"/>
    </source>
</evidence>